<dbReference type="PANTHER" id="PTHR47723:SF19">
    <property type="entry name" value="POLYNUCLEOTIDYL TRANSFERASE, RIBONUCLEASE H-LIKE SUPERFAMILY PROTEIN"/>
    <property type="match status" value="1"/>
</dbReference>
<dbReference type="GO" id="GO:0004523">
    <property type="term" value="F:RNA-DNA hybrid ribonuclease activity"/>
    <property type="evidence" value="ECO:0007669"/>
    <property type="project" value="InterPro"/>
</dbReference>
<keyword evidence="2" id="KW-1185">Reference proteome</keyword>
<feature type="domain" description="RNase H type-1" evidence="1">
    <location>
        <begin position="89"/>
        <end position="217"/>
    </location>
</feature>
<dbReference type="PROSITE" id="PS50879">
    <property type="entry name" value="RNASE_H_1"/>
    <property type="match status" value="1"/>
</dbReference>
<evidence type="ECO:0000313" key="3">
    <source>
        <dbReference type="RefSeq" id="XP_027109117.1"/>
    </source>
</evidence>
<proteinExistence type="predicted"/>
<accession>A0A6P6W4N4</accession>
<dbReference type="GeneID" id="113728977"/>
<dbReference type="Pfam" id="PF13456">
    <property type="entry name" value="RVT_3"/>
    <property type="match status" value="1"/>
</dbReference>
<evidence type="ECO:0000313" key="2">
    <source>
        <dbReference type="Proteomes" id="UP001652660"/>
    </source>
</evidence>
<dbReference type="Proteomes" id="UP001652660">
    <property type="component" value="Chromosome 2c"/>
</dbReference>
<dbReference type="OrthoDB" id="1166390at2759"/>
<dbReference type="InterPro" id="IPR002156">
    <property type="entry name" value="RNaseH_domain"/>
</dbReference>
<sequence>MYVKYPLINHTLPSILCWHIWKARNRAVFEGIQLHPPSICQDIFLETKLLLEGQFKQHVGARSFLQLCDWSSQSERRFELKLVCWEPAAMGALTLNTDGCSKGNPGPCGGGGVLRDPSGHPMVGFSAFFGVTSSVQAETLALLTGLQIYAQKGFMNVSIQLDFLVLVGILQLQLHCHWHIRWEVQQIWKLAGDPSRLVHCFRKANNVTDILANVEVAHPHHVVKLYEHWNEWLRLARGGISLDSMRAPSVRRVRTP</sequence>
<dbReference type="CDD" id="cd06222">
    <property type="entry name" value="RNase_H_like"/>
    <property type="match status" value="1"/>
</dbReference>
<dbReference type="Gene3D" id="3.30.420.10">
    <property type="entry name" value="Ribonuclease H-like superfamily/Ribonuclease H"/>
    <property type="match status" value="1"/>
</dbReference>
<dbReference type="RefSeq" id="XP_027109117.1">
    <property type="nucleotide sequence ID" value="XM_027253316.1"/>
</dbReference>
<dbReference type="InterPro" id="IPR012337">
    <property type="entry name" value="RNaseH-like_sf"/>
</dbReference>
<dbReference type="InterPro" id="IPR044730">
    <property type="entry name" value="RNase_H-like_dom_plant"/>
</dbReference>
<dbReference type="InterPro" id="IPR036397">
    <property type="entry name" value="RNaseH_sf"/>
</dbReference>
<name>A0A6P6W4N4_COFAR</name>
<protein>
    <recommendedName>
        <fullName evidence="1">RNase H type-1 domain-containing protein</fullName>
    </recommendedName>
</protein>
<dbReference type="PANTHER" id="PTHR47723">
    <property type="entry name" value="OS05G0353850 PROTEIN"/>
    <property type="match status" value="1"/>
</dbReference>
<dbReference type="SUPFAM" id="SSF53098">
    <property type="entry name" value="Ribonuclease H-like"/>
    <property type="match status" value="1"/>
</dbReference>
<organism evidence="2 3">
    <name type="scientific">Coffea arabica</name>
    <name type="common">Arabian coffee</name>
    <dbReference type="NCBI Taxonomy" id="13443"/>
    <lineage>
        <taxon>Eukaryota</taxon>
        <taxon>Viridiplantae</taxon>
        <taxon>Streptophyta</taxon>
        <taxon>Embryophyta</taxon>
        <taxon>Tracheophyta</taxon>
        <taxon>Spermatophyta</taxon>
        <taxon>Magnoliopsida</taxon>
        <taxon>eudicotyledons</taxon>
        <taxon>Gunneridae</taxon>
        <taxon>Pentapetalae</taxon>
        <taxon>asterids</taxon>
        <taxon>lamiids</taxon>
        <taxon>Gentianales</taxon>
        <taxon>Rubiaceae</taxon>
        <taxon>Ixoroideae</taxon>
        <taxon>Gardenieae complex</taxon>
        <taxon>Bertiereae - Coffeeae clade</taxon>
        <taxon>Coffeeae</taxon>
        <taxon>Coffea</taxon>
    </lineage>
</organism>
<dbReference type="AlphaFoldDB" id="A0A6P6W4N4"/>
<reference evidence="2" key="1">
    <citation type="journal article" date="2025" name="Foods">
        <title>Unveiling the Microbial Signatures of Arabica Coffee Cherries: Insights into Ripeness Specific Diversity, Functional Traits, and Implications for Quality and Safety.</title>
        <authorList>
            <consortium name="RefSeq"/>
            <person name="Tenea G.N."/>
            <person name="Cifuentes V."/>
            <person name="Reyes P."/>
            <person name="Cevallos-Vallejos M."/>
        </authorList>
    </citation>
    <scope>NUCLEOTIDE SEQUENCE [LARGE SCALE GENOMIC DNA]</scope>
</reference>
<gene>
    <name evidence="3" type="primary">LOC113728977</name>
</gene>
<reference evidence="3" key="2">
    <citation type="submission" date="2025-08" db="UniProtKB">
        <authorList>
            <consortium name="RefSeq"/>
        </authorList>
    </citation>
    <scope>IDENTIFICATION</scope>
    <source>
        <tissue evidence="3">Leaves</tissue>
    </source>
</reference>
<dbReference type="GO" id="GO:0003676">
    <property type="term" value="F:nucleic acid binding"/>
    <property type="evidence" value="ECO:0007669"/>
    <property type="project" value="InterPro"/>
</dbReference>
<evidence type="ECO:0000259" key="1">
    <source>
        <dbReference type="PROSITE" id="PS50879"/>
    </source>
</evidence>
<dbReference type="InterPro" id="IPR053151">
    <property type="entry name" value="RNase_H-like"/>
</dbReference>